<name>A0A0F8YC72_9ZZZZ</name>
<proteinExistence type="predicted"/>
<dbReference type="EMBL" id="LAZR01067360">
    <property type="protein sequence ID" value="KKK51734.1"/>
    <property type="molecule type" value="Genomic_DNA"/>
</dbReference>
<gene>
    <name evidence="1" type="ORF">LCGC14_3111980</name>
</gene>
<protein>
    <submittedName>
        <fullName evidence="1">Uncharacterized protein</fullName>
    </submittedName>
</protein>
<accession>A0A0F8YC72</accession>
<reference evidence="1" key="1">
    <citation type="journal article" date="2015" name="Nature">
        <title>Complex archaea that bridge the gap between prokaryotes and eukaryotes.</title>
        <authorList>
            <person name="Spang A."/>
            <person name="Saw J.H."/>
            <person name="Jorgensen S.L."/>
            <person name="Zaremba-Niedzwiedzka K."/>
            <person name="Martijn J."/>
            <person name="Lind A.E."/>
            <person name="van Eijk R."/>
            <person name="Schleper C."/>
            <person name="Guy L."/>
            <person name="Ettema T.J."/>
        </authorList>
    </citation>
    <scope>NUCLEOTIDE SEQUENCE</scope>
</reference>
<dbReference type="AlphaFoldDB" id="A0A0F8YC72"/>
<comment type="caution">
    <text evidence="1">The sequence shown here is derived from an EMBL/GenBank/DDBJ whole genome shotgun (WGS) entry which is preliminary data.</text>
</comment>
<evidence type="ECO:0000313" key="1">
    <source>
        <dbReference type="EMBL" id="KKK51734.1"/>
    </source>
</evidence>
<organism evidence="1">
    <name type="scientific">marine sediment metagenome</name>
    <dbReference type="NCBI Taxonomy" id="412755"/>
    <lineage>
        <taxon>unclassified sequences</taxon>
        <taxon>metagenomes</taxon>
        <taxon>ecological metagenomes</taxon>
    </lineage>
</organism>
<sequence>MPFGSRLHIRRPKKTVDVKAKTLGGGGQYTEANVTGLTGLTPTYEQRNAMEEHTDAGGLTNVVEVLFFERLLATGVLPAIREQHVIVDGDAVRYEVFETSDEGGGGNLLKVSCRRLRNDT</sequence>